<evidence type="ECO:0000256" key="1">
    <source>
        <dbReference type="SAM" id="MobiDB-lite"/>
    </source>
</evidence>
<feature type="region of interest" description="Disordered" evidence="1">
    <location>
        <begin position="157"/>
        <end position="178"/>
    </location>
</feature>
<accession>A0A9N8WBR6</accession>
<dbReference type="OrthoDB" id="2436968at2759"/>
<evidence type="ECO:0000313" key="2">
    <source>
        <dbReference type="EMBL" id="CAG8484277.1"/>
    </source>
</evidence>
<keyword evidence="3" id="KW-1185">Reference proteome</keyword>
<name>A0A9N8WBR6_9GLOM</name>
<dbReference type="AlphaFoldDB" id="A0A9N8WBR6"/>
<dbReference type="Proteomes" id="UP000789739">
    <property type="component" value="Unassembled WGS sequence"/>
</dbReference>
<protein>
    <submittedName>
        <fullName evidence="2">6420_t:CDS:1</fullName>
    </submittedName>
</protein>
<comment type="caution">
    <text evidence="2">The sequence shown here is derived from an EMBL/GenBank/DDBJ whole genome shotgun (WGS) entry which is preliminary data.</text>
</comment>
<evidence type="ECO:0000313" key="3">
    <source>
        <dbReference type="Proteomes" id="UP000789739"/>
    </source>
</evidence>
<sequence length="331" mass="37783">MPRKAEENHKQSTVDVTETLLEVSPKHSDLLPPTDVVVSSDIPSFFPILRQPTYPYYTAGEIAEVDFPTEIKLSIFMQLKKLILTFGQSVCEECVIAKFITFEEWNRLQGYDDDVKVDMDIKIGDEQQIEEWIDISSITYIDIDLAAAVPLVTQYSSPSSSSSSLTTTPSTSAPSSPTLSIPDLIQPYHKVSSASIEILIHSHNTAYKSDLLQRIFHYASVGSFYRPDKGQYFTRVTLPVPDIESIENLMNWVIGGDDENWIASIQPWSVWKIFKNVCWLGLRDEAEQLLIRYVDEMESQGIYISDYIPPEEFIWNYYDDAEPSFWSAMDE</sequence>
<gene>
    <name evidence="2" type="ORF">PBRASI_LOCUS1748</name>
</gene>
<reference evidence="2" key="1">
    <citation type="submission" date="2021-06" db="EMBL/GenBank/DDBJ databases">
        <authorList>
            <person name="Kallberg Y."/>
            <person name="Tangrot J."/>
            <person name="Rosling A."/>
        </authorList>
    </citation>
    <scope>NUCLEOTIDE SEQUENCE</scope>
    <source>
        <strain evidence="2">BR232B</strain>
    </source>
</reference>
<organism evidence="2 3">
    <name type="scientific">Paraglomus brasilianum</name>
    <dbReference type="NCBI Taxonomy" id="144538"/>
    <lineage>
        <taxon>Eukaryota</taxon>
        <taxon>Fungi</taxon>
        <taxon>Fungi incertae sedis</taxon>
        <taxon>Mucoromycota</taxon>
        <taxon>Glomeromycotina</taxon>
        <taxon>Glomeromycetes</taxon>
        <taxon>Paraglomerales</taxon>
        <taxon>Paraglomeraceae</taxon>
        <taxon>Paraglomus</taxon>
    </lineage>
</organism>
<dbReference type="EMBL" id="CAJVPI010000121">
    <property type="protein sequence ID" value="CAG8484277.1"/>
    <property type="molecule type" value="Genomic_DNA"/>
</dbReference>
<proteinExistence type="predicted"/>